<dbReference type="InterPro" id="IPR000195">
    <property type="entry name" value="Rab-GAP-TBC_dom"/>
</dbReference>
<keyword evidence="3" id="KW-1185">Reference proteome</keyword>
<dbReference type="EMBL" id="JAZDUA010000198">
    <property type="protein sequence ID" value="KAK7864633.1"/>
    <property type="molecule type" value="Genomic_DNA"/>
</dbReference>
<protein>
    <recommendedName>
        <fullName evidence="1">Rab-GAP TBC domain-containing protein</fullName>
    </recommendedName>
</protein>
<organism evidence="2 3">
    <name type="scientific">Gryllus longicercus</name>
    <dbReference type="NCBI Taxonomy" id="2509291"/>
    <lineage>
        <taxon>Eukaryota</taxon>
        <taxon>Metazoa</taxon>
        <taxon>Ecdysozoa</taxon>
        <taxon>Arthropoda</taxon>
        <taxon>Hexapoda</taxon>
        <taxon>Insecta</taxon>
        <taxon>Pterygota</taxon>
        <taxon>Neoptera</taxon>
        <taxon>Polyneoptera</taxon>
        <taxon>Orthoptera</taxon>
        <taxon>Ensifera</taxon>
        <taxon>Gryllidea</taxon>
        <taxon>Grylloidea</taxon>
        <taxon>Gryllidae</taxon>
        <taxon>Gryllinae</taxon>
        <taxon>Gryllus</taxon>
    </lineage>
</organism>
<accession>A0AAN9VWM1</accession>
<dbReference type="Proteomes" id="UP001378592">
    <property type="component" value="Unassembled WGS sequence"/>
</dbReference>
<comment type="caution">
    <text evidence="2">The sequence shown here is derived from an EMBL/GenBank/DDBJ whole genome shotgun (WGS) entry which is preliminary data.</text>
</comment>
<sequence>MDDMKDKNIHHTAQKLTDEIQNMSLYNNFFCDIQRMVSSPDVKKNQFKETLLEAMKKAGMETDLRNTVFHWIRSHNNIESINGYPAKEPLGYLRKAQMQWEKRIQKSLNSMCNEIGVPLARYRLASDRDEILDKWTELSTYDVDLSQYRPVYAPKDFLEVLLWIRSPNYQHTDSSGAWDFTQIPLKVKSFAELRNLYVDLARGEPLLGVNPHMPSSSNFPTLEAERTALGEKVIASNHAPVAQEFLKRGCPRCLRGKVWAQVLGSDVKQTNIDYFKELKQRVLYFDLMVDKLIIKDVQLTASNDDQYFVFEDVLYQVMLCFSRDTELLTVFNHSAANPVHAVLKNKLPAVENTVVFPPSGVIPFHGFTMYSTPFCYLYDDPIALYYTFRAFYMRYWFRLHEVSSHEQGILCLCLLFEKLLQRHEPQLWYHFKQIKIPPVRVVFKWLMRSFSGHLPPEQLLFLWDLILAYDSLEILPLLAVSIISFRKDNLLQVDTLQSVEAVLADLSSITVMPLLQMTLMRD</sequence>
<dbReference type="InterPro" id="IPR042507">
    <property type="entry name" value="TBC1D19"/>
</dbReference>
<dbReference type="Pfam" id="PF00566">
    <property type="entry name" value="RabGAP-TBC"/>
    <property type="match status" value="1"/>
</dbReference>
<dbReference type="PANTHER" id="PTHR16110:SF1">
    <property type="entry name" value="TBC1 DOMAIN FAMILY MEMBER 19"/>
    <property type="match status" value="1"/>
</dbReference>
<gene>
    <name evidence="2" type="ORF">R5R35_012408</name>
</gene>
<dbReference type="InterPro" id="IPR035969">
    <property type="entry name" value="Rab-GAP_TBC_sf"/>
</dbReference>
<evidence type="ECO:0000259" key="1">
    <source>
        <dbReference type="PROSITE" id="PS50086"/>
    </source>
</evidence>
<evidence type="ECO:0000313" key="3">
    <source>
        <dbReference type="Proteomes" id="UP001378592"/>
    </source>
</evidence>
<dbReference type="PROSITE" id="PS50086">
    <property type="entry name" value="TBC_RABGAP"/>
    <property type="match status" value="1"/>
</dbReference>
<dbReference type="SMART" id="SM00164">
    <property type="entry name" value="TBC"/>
    <property type="match status" value="1"/>
</dbReference>
<evidence type="ECO:0000313" key="2">
    <source>
        <dbReference type="EMBL" id="KAK7864633.1"/>
    </source>
</evidence>
<dbReference type="SUPFAM" id="SSF47923">
    <property type="entry name" value="Ypt/Rab-GAP domain of gyp1p"/>
    <property type="match status" value="2"/>
</dbReference>
<reference evidence="2 3" key="1">
    <citation type="submission" date="2024-03" db="EMBL/GenBank/DDBJ databases">
        <title>The genome assembly and annotation of the cricket Gryllus longicercus Weissman &amp; Gray.</title>
        <authorList>
            <person name="Szrajer S."/>
            <person name="Gray D."/>
            <person name="Ylla G."/>
        </authorList>
    </citation>
    <scope>NUCLEOTIDE SEQUENCE [LARGE SCALE GENOMIC DNA]</scope>
    <source>
        <strain evidence="2">DAG 2021-001</strain>
        <tissue evidence="2">Whole body minus gut</tissue>
    </source>
</reference>
<feature type="domain" description="Rab-GAP TBC" evidence="1">
    <location>
        <begin position="249"/>
        <end position="470"/>
    </location>
</feature>
<dbReference type="AlphaFoldDB" id="A0AAN9VWM1"/>
<dbReference type="PANTHER" id="PTHR16110">
    <property type="entry name" value="TBC1 DOMAIN FAMILY MEMBER 19"/>
    <property type="match status" value="1"/>
</dbReference>
<dbReference type="Gene3D" id="1.10.472.80">
    <property type="entry name" value="Ypt/Rab-GAP domain of gyp1p, domain 3"/>
    <property type="match status" value="1"/>
</dbReference>
<proteinExistence type="predicted"/>
<name>A0AAN9VWM1_9ORTH</name>